<organism evidence="2 3">
    <name type="scientific">Tigriopus californicus</name>
    <name type="common">Marine copepod</name>
    <dbReference type="NCBI Taxonomy" id="6832"/>
    <lineage>
        <taxon>Eukaryota</taxon>
        <taxon>Metazoa</taxon>
        <taxon>Ecdysozoa</taxon>
        <taxon>Arthropoda</taxon>
        <taxon>Crustacea</taxon>
        <taxon>Multicrustacea</taxon>
        <taxon>Hexanauplia</taxon>
        <taxon>Copepoda</taxon>
        <taxon>Harpacticoida</taxon>
        <taxon>Harpacticidae</taxon>
        <taxon>Tigriopus</taxon>
    </lineage>
</organism>
<dbReference type="EMBL" id="VCGU01000003">
    <property type="protein sequence ID" value="TRY77988.1"/>
    <property type="molecule type" value="Genomic_DNA"/>
</dbReference>
<dbReference type="Pfam" id="PF14906">
    <property type="entry name" value="DUF4495"/>
    <property type="match status" value="1"/>
</dbReference>
<sequence>MSSRKTTREEEPSYQIRPNFEQKFRPGAVRELIHGILNEVLAGKSYEGELVASWCEEISDGIKERIKNLGYDRYKIVVEVVLGEQRGEGVRMGTRCLWDSDTDNYASDVFMNDSFMSVLQGCSVQELKIRFPEVYELQDKLPNVNRDGHSPEPSFELIHVNDFSQEQIKAEHRALDEQGEIPNFSVCAAIHGGPLDYPKAVSKAVGLIVSKWDHCFDQLEEAHRKENNLVRSQSDEEVFATLTEHKNPDGELDDMFYSTISESASKIFVYNFGLVKKLLSGGDMFSLLRVYSSLALVRNKLWYYNIKLQVPGMEKPFDDQYVDFTQLMESLSILTTRYYTVVPNSSRLEQYRGDILAILNISSEVLTFVSSGIEDILGASSTNPVALEIHTKCNLLLSAAAIKASPLSIYTKVGAHFQKPNKKRKNVLPDAQAKTYWLHLIQPELFPANFELIEDNHQLFLVTKLIANQAEPSWPLLINAMMTKDCAIAKLITLHFGAFIPGTLGGGEQVHHEPKIHCNGYGCDSQCVGTADVGWPQAVGSATLKVCSEVSRNPMILVNILDPLLVALSLSSWEAMDRGNIWNPRKPVWFQALIQLLDPFVVPIVQELLDLMEAGKAWTIGQVPATRKTIITNLQDIVPIIPISVLKLCKRLDEIVPKPVRPLSKSTLSQLLVCSLYGIIEGLQPWLRRRKFSREKIDFVLAFNEALCQIDTCVEVLNIQQSADITLQESLDKNPPGERIFEVPSHEFFTILSAGVANEILSTPEGSQSLKVLYRFFCYNSDWILSALKVGEKNVTSEGTIPVLIKPWGSEIYPPQNPYEMMNQIGGFAYGNTDGLGVVLDSNGNSGGCGDCINPCLRGSQITFEKLLKVVPPWEDYLKHVLAYNNPMVNLRLAQLRPEVRDDSKAELRRQILDSAEDILTNSKK</sequence>
<evidence type="ECO:0000313" key="3">
    <source>
        <dbReference type="Proteomes" id="UP000318571"/>
    </source>
</evidence>
<dbReference type="Gene3D" id="3.30.1140.40">
    <property type="entry name" value="Tctex-1"/>
    <property type="match status" value="1"/>
</dbReference>
<keyword evidence="3" id="KW-1185">Reference proteome</keyword>
<dbReference type="InterPro" id="IPR027993">
    <property type="entry name" value="DUF4495"/>
</dbReference>
<proteinExistence type="inferred from homology"/>
<name>A0A553PJY5_TIGCA</name>
<accession>A0A553PJY5</accession>
<dbReference type="PANTHER" id="PTHR33960">
    <property type="entry name" value="SIMILAR TO KIAA0825 PROTEIN"/>
    <property type="match status" value="1"/>
</dbReference>
<evidence type="ECO:0000256" key="1">
    <source>
        <dbReference type="ARBA" id="ARBA00005361"/>
    </source>
</evidence>
<dbReference type="InterPro" id="IPR038586">
    <property type="entry name" value="Tctex-1-like_sf"/>
</dbReference>
<dbReference type="CDD" id="cd21459">
    <property type="entry name" value="DLC-like_TCTEX1D2"/>
    <property type="match status" value="1"/>
</dbReference>
<dbReference type="Pfam" id="PF03645">
    <property type="entry name" value="Tctex-1"/>
    <property type="match status" value="1"/>
</dbReference>
<dbReference type="PANTHER" id="PTHR33960:SF1">
    <property type="entry name" value="SIMILAR TO KIAA0825 PROTEIN"/>
    <property type="match status" value="1"/>
</dbReference>
<protein>
    <submittedName>
        <fullName evidence="2">Uncharacterized protein</fullName>
    </submittedName>
</protein>
<reference evidence="2 3" key="1">
    <citation type="journal article" date="2018" name="Nat. Ecol. Evol.">
        <title>Genomic signatures of mitonuclear coevolution across populations of Tigriopus californicus.</title>
        <authorList>
            <person name="Barreto F.S."/>
            <person name="Watson E.T."/>
            <person name="Lima T.G."/>
            <person name="Willett C.S."/>
            <person name="Edmands S."/>
            <person name="Li W."/>
            <person name="Burton R.S."/>
        </authorList>
    </citation>
    <scope>NUCLEOTIDE SEQUENCE [LARGE SCALE GENOMIC DNA]</scope>
    <source>
        <strain evidence="2 3">San Diego</strain>
    </source>
</reference>
<dbReference type="InterPro" id="IPR005334">
    <property type="entry name" value="Tctex-1-like"/>
</dbReference>
<dbReference type="OMA" id="HGGPLDY"/>
<comment type="similarity">
    <text evidence="1">Belongs to the dynein light chain Tctex-type family.</text>
</comment>
<evidence type="ECO:0000313" key="2">
    <source>
        <dbReference type="EMBL" id="TRY77988.1"/>
    </source>
</evidence>
<gene>
    <name evidence="2" type="ORF">TCAL_11894</name>
</gene>
<dbReference type="AlphaFoldDB" id="A0A553PJY5"/>
<dbReference type="Proteomes" id="UP000318571">
    <property type="component" value="Chromosome 11"/>
</dbReference>
<dbReference type="STRING" id="6832.A0A553PJY5"/>
<comment type="caution">
    <text evidence="2">The sequence shown here is derived from an EMBL/GenBank/DDBJ whole genome shotgun (WGS) entry which is preliminary data.</text>
</comment>